<evidence type="ECO:0000256" key="2">
    <source>
        <dbReference type="ARBA" id="ARBA00006375"/>
    </source>
</evidence>
<keyword evidence="6 11" id="KW-1133">Transmembrane helix</keyword>
<dbReference type="EMBL" id="HBEM01004340">
    <property type="protein sequence ID" value="CAD8434381.1"/>
    <property type="molecule type" value="Transcribed_RNA"/>
</dbReference>
<evidence type="ECO:0000256" key="4">
    <source>
        <dbReference type="ARBA" id="ARBA00022692"/>
    </source>
</evidence>
<evidence type="ECO:0000256" key="1">
    <source>
        <dbReference type="ARBA" id="ARBA00004225"/>
    </source>
</evidence>
<organism evidence="12">
    <name type="scientific">Amorphochlora amoebiformis</name>
    <dbReference type="NCBI Taxonomy" id="1561963"/>
    <lineage>
        <taxon>Eukaryota</taxon>
        <taxon>Sar</taxon>
        <taxon>Rhizaria</taxon>
        <taxon>Cercozoa</taxon>
        <taxon>Chlorarachniophyceae</taxon>
        <taxon>Amorphochlora</taxon>
    </lineage>
</organism>
<dbReference type="GO" id="GO:0048250">
    <property type="term" value="P:iron import into the mitochondrion"/>
    <property type="evidence" value="ECO:0007669"/>
    <property type="project" value="TreeGrafter"/>
</dbReference>
<accession>A0A7S0GQL7</accession>
<evidence type="ECO:0008006" key="13">
    <source>
        <dbReference type="Google" id="ProtNLM"/>
    </source>
</evidence>
<evidence type="ECO:0000256" key="9">
    <source>
        <dbReference type="PROSITE-ProRule" id="PRU00282"/>
    </source>
</evidence>
<keyword evidence="3 10" id="KW-0813">Transport</keyword>
<evidence type="ECO:0000256" key="11">
    <source>
        <dbReference type="SAM" id="Phobius"/>
    </source>
</evidence>
<keyword evidence="5" id="KW-0677">Repeat</keyword>
<evidence type="ECO:0000256" key="3">
    <source>
        <dbReference type="ARBA" id="ARBA00022448"/>
    </source>
</evidence>
<evidence type="ECO:0000256" key="7">
    <source>
        <dbReference type="ARBA" id="ARBA00023128"/>
    </source>
</evidence>
<comment type="subcellular location">
    <subcellularLocation>
        <location evidence="1">Mitochondrion membrane</location>
        <topology evidence="1">Multi-pass membrane protein</topology>
    </subcellularLocation>
</comment>
<feature type="transmembrane region" description="Helical" evidence="11">
    <location>
        <begin position="194"/>
        <end position="213"/>
    </location>
</feature>
<dbReference type="Pfam" id="PF00153">
    <property type="entry name" value="Mito_carr"/>
    <property type="match status" value="3"/>
</dbReference>
<feature type="transmembrane region" description="Helical" evidence="11">
    <location>
        <begin position="156"/>
        <end position="174"/>
    </location>
</feature>
<keyword evidence="7" id="KW-0496">Mitochondrion</keyword>
<dbReference type="AlphaFoldDB" id="A0A7S0GQL7"/>
<evidence type="ECO:0000256" key="6">
    <source>
        <dbReference type="ARBA" id="ARBA00022989"/>
    </source>
</evidence>
<dbReference type="PRINTS" id="PR00926">
    <property type="entry name" value="MITOCARRIER"/>
</dbReference>
<dbReference type="InterPro" id="IPR023395">
    <property type="entry name" value="MCP_dom_sf"/>
</dbReference>
<feature type="repeat" description="Solcar" evidence="9">
    <location>
        <begin position="94"/>
        <end position="181"/>
    </location>
</feature>
<dbReference type="InterPro" id="IPR018108">
    <property type="entry name" value="MCP_transmembrane"/>
</dbReference>
<dbReference type="InterPro" id="IPR002067">
    <property type="entry name" value="MCP"/>
</dbReference>
<feature type="repeat" description="Solcar" evidence="9">
    <location>
        <begin position="3"/>
        <end position="84"/>
    </location>
</feature>
<reference evidence="12" key="1">
    <citation type="submission" date="2021-01" db="EMBL/GenBank/DDBJ databases">
        <authorList>
            <person name="Corre E."/>
            <person name="Pelletier E."/>
            <person name="Niang G."/>
            <person name="Scheremetjew M."/>
            <person name="Finn R."/>
            <person name="Kale V."/>
            <person name="Holt S."/>
            <person name="Cochrane G."/>
            <person name="Meng A."/>
            <person name="Brown T."/>
            <person name="Cohen L."/>
        </authorList>
    </citation>
    <scope>NUCLEOTIDE SEQUENCE</scope>
    <source>
        <strain evidence="12">CCMP2058</strain>
    </source>
</reference>
<protein>
    <recommendedName>
        <fullName evidence="13">Mitochondrial carrier protein</fullName>
    </recommendedName>
</protein>
<dbReference type="GO" id="GO:0015093">
    <property type="term" value="F:ferrous iron transmembrane transporter activity"/>
    <property type="evidence" value="ECO:0007669"/>
    <property type="project" value="TreeGrafter"/>
</dbReference>
<evidence type="ECO:0000256" key="5">
    <source>
        <dbReference type="ARBA" id="ARBA00022737"/>
    </source>
</evidence>
<evidence type="ECO:0000256" key="8">
    <source>
        <dbReference type="ARBA" id="ARBA00023136"/>
    </source>
</evidence>
<comment type="similarity">
    <text evidence="2 10">Belongs to the mitochondrial carrier (TC 2.A.29) family.</text>
</comment>
<evidence type="ECO:0000256" key="10">
    <source>
        <dbReference type="RuleBase" id="RU000488"/>
    </source>
</evidence>
<evidence type="ECO:0000313" key="12">
    <source>
        <dbReference type="EMBL" id="CAD8434381.1"/>
    </source>
</evidence>
<dbReference type="Gene3D" id="1.50.40.10">
    <property type="entry name" value="Mitochondrial carrier domain"/>
    <property type="match status" value="2"/>
</dbReference>
<keyword evidence="8 9" id="KW-0472">Membrane</keyword>
<dbReference type="SUPFAM" id="SSF103506">
    <property type="entry name" value="Mitochondrial carrier"/>
    <property type="match status" value="1"/>
</dbReference>
<dbReference type="PROSITE" id="PS50920">
    <property type="entry name" value="SOLCAR"/>
    <property type="match status" value="3"/>
</dbReference>
<feature type="transmembrane region" description="Helical" evidence="11">
    <location>
        <begin position="54"/>
        <end position="77"/>
    </location>
</feature>
<gene>
    <name evidence="12" type="ORF">LAMO00422_LOCUS3046</name>
</gene>
<sequence length="293" mass="31768">MLKVMAASTLSGLVARIPMHPIDTLKAKLQVQVKGNYSSMASVAMRTIREGGVAGLYAGFPTAFLGSAPASCLYWTSYEASKKVLFKVKLMVDNPNLAHFTAGFLAEVFSCVLWVPIDVVKERLQVQSDLKSAYKGNIDAIKTIYRTEGWGGVYKGYGATVLSFGPFSAVWLMLNEKFKLMAQSALGVTSPKDIPFVVFMATGASAGSIAALLTNPLDKAKLRLQVQRAQMAQGGKQAANRFYYRGFFDALWSIYSIEGAAGLFRGAGARVLFQAPSTAISIACFDWLRARLL</sequence>
<keyword evidence="4 9" id="KW-0812">Transmembrane</keyword>
<feature type="repeat" description="Solcar" evidence="9">
    <location>
        <begin position="194"/>
        <end position="291"/>
    </location>
</feature>
<dbReference type="PANTHER" id="PTHR45758">
    <property type="entry name" value="MITOFERRIN-1-RELATED"/>
    <property type="match status" value="1"/>
</dbReference>
<dbReference type="PANTHER" id="PTHR45758:SF19">
    <property type="entry name" value="CARRIER PROTEIN, PUTATIVE-RELATED"/>
    <property type="match status" value="1"/>
</dbReference>
<name>A0A7S0GQL7_9EUKA</name>
<feature type="transmembrane region" description="Helical" evidence="11">
    <location>
        <begin position="97"/>
        <end position="117"/>
    </location>
</feature>
<dbReference type="GO" id="GO:0031966">
    <property type="term" value="C:mitochondrial membrane"/>
    <property type="evidence" value="ECO:0007669"/>
    <property type="project" value="UniProtKB-SubCell"/>
</dbReference>
<proteinExistence type="inferred from homology"/>